<sequence length="491" mass="52519">MADAHLAHVDLAVLVAYLVAMIGLGVWFARRQNGADDYMSASRSLPGWAVGLSMFGSYVSSISFLANPGKSYGGNWNAFVFSLATPIAAAAAVQWFVPFFRRSGEVSAYEHLEHRFGPWARTYAVACFLLYQMSRMGTVVLLLGMAVAPLTGWSIPATIVCTGALMTIYTMAGGIKAVVWIGALQSLVLVAGTAACVLAVVWKVPGGVAEIARTGMEFDKFSLGSFGASLSMPTFWVILAYGLVINLSNFATDQSYVQRYITARDDREAAKSVWLTAALYVPTSAVFFFIGTGLFVLYRVQPELLDGITKADKVFPHFIATQLPAGMAGLVVAAIFAASMDSNLNSMATLTLCDIYKRYFRPAASERESLHVLRLATLFWGVAGTAMGLAMIRVESALDAWWQLAGMFSGGVVGLFLLGLMTRANNVASLIGTVTGLIVIAWMMLPSFVDVPPEVRSPLDANLTIVVGTLVIFLVGLGVSKLFVAPGSARG</sequence>
<dbReference type="InterPro" id="IPR051163">
    <property type="entry name" value="Sodium:Solute_Symporter_SSF"/>
</dbReference>
<evidence type="ECO:0000256" key="3">
    <source>
        <dbReference type="ARBA" id="ARBA00022448"/>
    </source>
</evidence>
<feature type="transmembrane region" description="Helical" evidence="12">
    <location>
        <begin position="6"/>
        <end position="28"/>
    </location>
</feature>
<dbReference type="Gene3D" id="1.20.1730.10">
    <property type="entry name" value="Sodium/glucose cotransporter"/>
    <property type="match status" value="1"/>
</dbReference>
<evidence type="ECO:0000256" key="8">
    <source>
        <dbReference type="ARBA" id="ARBA00023065"/>
    </source>
</evidence>
<name>A0A5K7X3B3_9BACT</name>
<feature type="transmembrane region" description="Helical" evidence="12">
    <location>
        <begin position="465"/>
        <end position="484"/>
    </location>
</feature>
<keyword evidence="5 12" id="KW-0812">Transmembrane</keyword>
<evidence type="ECO:0000256" key="10">
    <source>
        <dbReference type="ARBA" id="ARBA00023201"/>
    </source>
</evidence>
<accession>A0A5K7X3B3</accession>
<feature type="transmembrane region" description="Helical" evidence="12">
    <location>
        <begin position="400"/>
        <end position="420"/>
    </location>
</feature>
<comment type="similarity">
    <text evidence="2 11">Belongs to the sodium:solute symporter (SSF) (TC 2.A.21) family.</text>
</comment>
<evidence type="ECO:0000256" key="6">
    <source>
        <dbReference type="ARBA" id="ARBA00022989"/>
    </source>
</evidence>
<dbReference type="Pfam" id="PF00474">
    <property type="entry name" value="SSF"/>
    <property type="match status" value="1"/>
</dbReference>
<evidence type="ECO:0000256" key="1">
    <source>
        <dbReference type="ARBA" id="ARBA00004651"/>
    </source>
</evidence>
<feature type="transmembrane region" description="Helical" evidence="12">
    <location>
        <begin position="273"/>
        <end position="298"/>
    </location>
</feature>
<dbReference type="InterPro" id="IPR038377">
    <property type="entry name" value="Na/Glc_symporter_sf"/>
</dbReference>
<protein>
    <submittedName>
        <fullName evidence="13">Putative sialic acid transporter</fullName>
    </submittedName>
</protein>
<dbReference type="GO" id="GO:0015293">
    <property type="term" value="F:symporter activity"/>
    <property type="evidence" value="ECO:0007669"/>
    <property type="project" value="TreeGrafter"/>
</dbReference>
<dbReference type="GO" id="GO:0006814">
    <property type="term" value="P:sodium ion transport"/>
    <property type="evidence" value="ECO:0007669"/>
    <property type="project" value="UniProtKB-KW"/>
</dbReference>
<dbReference type="PANTHER" id="PTHR42985:SF32">
    <property type="entry name" value="SODIUM IODIDE SYMPORTER"/>
    <property type="match status" value="1"/>
</dbReference>
<dbReference type="PANTHER" id="PTHR42985">
    <property type="entry name" value="SODIUM-COUPLED MONOCARBOXYLATE TRANSPORTER"/>
    <property type="match status" value="1"/>
</dbReference>
<evidence type="ECO:0000256" key="7">
    <source>
        <dbReference type="ARBA" id="ARBA00023053"/>
    </source>
</evidence>
<evidence type="ECO:0000313" key="14">
    <source>
        <dbReference type="Proteomes" id="UP000326837"/>
    </source>
</evidence>
<dbReference type="EMBL" id="AP021861">
    <property type="protein sequence ID" value="BBO31154.1"/>
    <property type="molecule type" value="Genomic_DNA"/>
</dbReference>
<evidence type="ECO:0000256" key="2">
    <source>
        <dbReference type="ARBA" id="ARBA00006434"/>
    </source>
</evidence>
<keyword evidence="14" id="KW-1185">Reference proteome</keyword>
<dbReference type="InterPro" id="IPR001734">
    <property type="entry name" value="Na/solute_symporter"/>
</dbReference>
<comment type="subcellular location">
    <subcellularLocation>
        <location evidence="1">Cell membrane</location>
        <topology evidence="1">Multi-pass membrane protein</topology>
    </subcellularLocation>
</comment>
<dbReference type="NCBIfam" id="TIGR00813">
    <property type="entry name" value="sss"/>
    <property type="match status" value="1"/>
</dbReference>
<keyword evidence="6 12" id="KW-1133">Transmembrane helix</keyword>
<feature type="transmembrane region" description="Helical" evidence="12">
    <location>
        <begin position="427"/>
        <end position="445"/>
    </location>
</feature>
<gene>
    <name evidence="13" type="ORF">PLANPX_0766</name>
</gene>
<feature type="transmembrane region" description="Helical" evidence="12">
    <location>
        <begin position="375"/>
        <end position="394"/>
    </location>
</feature>
<evidence type="ECO:0000313" key="13">
    <source>
        <dbReference type="EMBL" id="BBO31154.1"/>
    </source>
</evidence>
<evidence type="ECO:0000256" key="11">
    <source>
        <dbReference type="RuleBase" id="RU362091"/>
    </source>
</evidence>
<reference evidence="14" key="1">
    <citation type="submission" date="2019-10" db="EMBL/GenBank/DDBJ databases">
        <title>Lacipirellula parvula gen. nov., sp. nov., representing a lineage of planctomycetes widespread in freshwater anoxic habitats, and description of the family Lacipirellulaceae.</title>
        <authorList>
            <person name="Dedysh S.N."/>
            <person name="Kulichevskaya I.S."/>
            <person name="Beletsky A.V."/>
            <person name="Rakitin A.L."/>
            <person name="Mardanov A.V."/>
            <person name="Ivanova A.A."/>
            <person name="Saltykova V.X."/>
            <person name="Rijpstra W.I.C."/>
            <person name="Sinninghe Damste J.S."/>
            <person name="Ravin N.V."/>
        </authorList>
    </citation>
    <scope>NUCLEOTIDE SEQUENCE [LARGE SCALE GENOMIC DNA]</scope>
    <source>
        <strain evidence="14">PX69</strain>
    </source>
</reference>
<keyword evidence="7" id="KW-0915">Sodium</keyword>
<feature type="transmembrane region" description="Helical" evidence="12">
    <location>
        <begin position="318"/>
        <end position="338"/>
    </location>
</feature>
<keyword evidence="3" id="KW-0813">Transport</keyword>
<evidence type="ECO:0000256" key="9">
    <source>
        <dbReference type="ARBA" id="ARBA00023136"/>
    </source>
</evidence>
<keyword evidence="8" id="KW-0406">Ion transport</keyword>
<feature type="transmembrane region" description="Helical" evidence="12">
    <location>
        <begin position="234"/>
        <end position="252"/>
    </location>
</feature>
<dbReference type="AlphaFoldDB" id="A0A5K7X3B3"/>
<dbReference type="PROSITE" id="PS50283">
    <property type="entry name" value="NA_SOLUT_SYMP_3"/>
    <property type="match status" value="1"/>
</dbReference>
<dbReference type="Proteomes" id="UP000326837">
    <property type="component" value="Chromosome"/>
</dbReference>
<feature type="transmembrane region" description="Helical" evidence="12">
    <location>
        <begin position="48"/>
        <end position="66"/>
    </location>
</feature>
<organism evidence="13 14">
    <name type="scientific">Lacipirellula parvula</name>
    <dbReference type="NCBI Taxonomy" id="2650471"/>
    <lineage>
        <taxon>Bacteria</taxon>
        <taxon>Pseudomonadati</taxon>
        <taxon>Planctomycetota</taxon>
        <taxon>Planctomycetia</taxon>
        <taxon>Pirellulales</taxon>
        <taxon>Lacipirellulaceae</taxon>
        <taxon>Lacipirellula</taxon>
    </lineage>
</organism>
<evidence type="ECO:0000256" key="12">
    <source>
        <dbReference type="SAM" id="Phobius"/>
    </source>
</evidence>
<feature type="transmembrane region" description="Helical" evidence="12">
    <location>
        <begin position="179"/>
        <end position="202"/>
    </location>
</feature>
<keyword evidence="10" id="KW-0739">Sodium transport</keyword>
<dbReference type="KEGG" id="lpav:PLANPX_0766"/>
<keyword evidence="4" id="KW-1003">Cell membrane</keyword>
<keyword evidence="9 12" id="KW-0472">Membrane</keyword>
<dbReference type="RefSeq" id="WP_152097345.1">
    <property type="nucleotide sequence ID" value="NZ_AP021861.1"/>
</dbReference>
<evidence type="ECO:0000256" key="5">
    <source>
        <dbReference type="ARBA" id="ARBA00022692"/>
    </source>
</evidence>
<dbReference type="GO" id="GO:0005886">
    <property type="term" value="C:plasma membrane"/>
    <property type="evidence" value="ECO:0007669"/>
    <property type="project" value="UniProtKB-SubCell"/>
</dbReference>
<dbReference type="CDD" id="cd11495">
    <property type="entry name" value="SLC5sbd_NIS-like_u3"/>
    <property type="match status" value="1"/>
</dbReference>
<evidence type="ECO:0000256" key="4">
    <source>
        <dbReference type="ARBA" id="ARBA00022475"/>
    </source>
</evidence>
<feature type="transmembrane region" description="Helical" evidence="12">
    <location>
        <begin position="78"/>
        <end position="101"/>
    </location>
</feature>
<proteinExistence type="inferred from homology"/>